<feature type="coiled-coil region" evidence="1">
    <location>
        <begin position="135"/>
        <end position="166"/>
    </location>
</feature>
<evidence type="ECO:0000256" key="1">
    <source>
        <dbReference type="SAM" id="Coils"/>
    </source>
</evidence>
<name>X1Q763_9ZZZZ</name>
<proteinExistence type="predicted"/>
<gene>
    <name evidence="2" type="ORF">S06H3_59601</name>
</gene>
<dbReference type="EMBL" id="BARV01038750">
    <property type="protein sequence ID" value="GAI50596.1"/>
    <property type="molecule type" value="Genomic_DNA"/>
</dbReference>
<protein>
    <submittedName>
        <fullName evidence="2">Uncharacterized protein</fullName>
    </submittedName>
</protein>
<sequence>KASIIVDPKQKGDRYPFKGLATVGIIFRLSRLLLKEKMSEVMRKNFLELVALGTIADMMPEENENQLFITEGLESLENSWRPGIKVFLNSIPFTFQEKKYPNFRQKISKIVSILNVRDIENKMPASFRVLASSSLKDAKKIIEKLLKKNELKKEKIKEMVQEVEEDLFSSSPFANARVNEEIIFKGKSNWELILLSSA</sequence>
<dbReference type="InterPro" id="IPR038763">
    <property type="entry name" value="DHH_sf"/>
</dbReference>
<feature type="non-terminal residue" evidence="2">
    <location>
        <position position="1"/>
    </location>
</feature>
<dbReference type="InterPro" id="IPR051673">
    <property type="entry name" value="SSDNA_exonuclease_RecJ"/>
</dbReference>
<dbReference type="SUPFAM" id="SSF64182">
    <property type="entry name" value="DHH phosphoesterases"/>
    <property type="match status" value="1"/>
</dbReference>
<evidence type="ECO:0000313" key="2">
    <source>
        <dbReference type="EMBL" id="GAI50596.1"/>
    </source>
</evidence>
<organism evidence="2">
    <name type="scientific">marine sediment metagenome</name>
    <dbReference type="NCBI Taxonomy" id="412755"/>
    <lineage>
        <taxon>unclassified sequences</taxon>
        <taxon>metagenomes</taxon>
        <taxon>ecological metagenomes</taxon>
    </lineage>
</organism>
<keyword evidence="1" id="KW-0175">Coiled coil</keyword>
<reference evidence="2" key="1">
    <citation type="journal article" date="2014" name="Front. Microbiol.">
        <title>High frequency of phylogenetically diverse reductive dehalogenase-homologous genes in deep subseafloor sedimentary metagenomes.</title>
        <authorList>
            <person name="Kawai M."/>
            <person name="Futagami T."/>
            <person name="Toyoda A."/>
            <person name="Takaki Y."/>
            <person name="Nishi S."/>
            <person name="Hori S."/>
            <person name="Arai W."/>
            <person name="Tsubouchi T."/>
            <person name="Morono Y."/>
            <person name="Uchiyama I."/>
            <person name="Ito T."/>
            <person name="Fujiyama A."/>
            <person name="Inagaki F."/>
            <person name="Takami H."/>
        </authorList>
    </citation>
    <scope>NUCLEOTIDE SEQUENCE</scope>
    <source>
        <strain evidence="2">Expedition CK06-06</strain>
    </source>
</reference>
<dbReference type="Gene3D" id="3.90.1640.30">
    <property type="match status" value="1"/>
</dbReference>
<feature type="non-terminal residue" evidence="2">
    <location>
        <position position="198"/>
    </location>
</feature>
<dbReference type="PANTHER" id="PTHR30255">
    <property type="entry name" value="SINGLE-STRANDED-DNA-SPECIFIC EXONUCLEASE RECJ"/>
    <property type="match status" value="1"/>
</dbReference>
<dbReference type="PANTHER" id="PTHR30255:SF2">
    <property type="entry name" value="SINGLE-STRANDED-DNA-SPECIFIC EXONUCLEASE RECJ"/>
    <property type="match status" value="1"/>
</dbReference>
<dbReference type="AlphaFoldDB" id="X1Q763"/>
<accession>X1Q763</accession>
<comment type="caution">
    <text evidence="2">The sequence shown here is derived from an EMBL/GenBank/DDBJ whole genome shotgun (WGS) entry which is preliminary data.</text>
</comment>